<keyword evidence="2" id="KW-1185">Reference proteome</keyword>
<protein>
    <submittedName>
        <fullName evidence="1">Uncharacterized protein</fullName>
    </submittedName>
</protein>
<comment type="caution">
    <text evidence="1">The sequence shown here is derived from an EMBL/GenBank/DDBJ whole genome shotgun (WGS) entry which is preliminary data.</text>
</comment>
<organism evidence="1 2">
    <name type="scientific">Cirrhinus molitorella</name>
    <name type="common">mud carp</name>
    <dbReference type="NCBI Taxonomy" id="172907"/>
    <lineage>
        <taxon>Eukaryota</taxon>
        <taxon>Metazoa</taxon>
        <taxon>Chordata</taxon>
        <taxon>Craniata</taxon>
        <taxon>Vertebrata</taxon>
        <taxon>Euteleostomi</taxon>
        <taxon>Actinopterygii</taxon>
        <taxon>Neopterygii</taxon>
        <taxon>Teleostei</taxon>
        <taxon>Ostariophysi</taxon>
        <taxon>Cypriniformes</taxon>
        <taxon>Cyprinidae</taxon>
        <taxon>Labeoninae</taxon>
        <taxon>Labeonini</taxon>
        <taxon>Cirrhinus</taxon>
    </lineage>
</organism>
<sequence length="140" mass="15383">MKPMEERKSLLKQQGICFKCCSSVLHMAKNCDQAIRCSECGNITHIAALHPGPAPWTFDPKPSTLEVQSEDVLVESEVSSACTEVCGDSQLPRSCSKICLVKVFPKNHPEKAVKAYVILDDQSNRSLARSDFCLALQNAT</sequence>
<dbReference type="EMBL" id="JAYMGO010000020">
    <property type="protein sequence ID" value="KAL1254322.1"/>
    <property type="molecule type" value="Genomic_DNA"/>
</dbReference>
<reference evidence="1 2" key="1">
    <citation type="submission" date="2023-09" db="EMBL/GenBank/DDBJ databases">
        <authorList>
            <person name="Wang M."/>
        </authorList>
    </citation>
    <scope>NUCLEOTIDE SEQUENCE [LARGE SCALE GENOMIC DNA]</scope>
    <source>
        <strain evidence="1">GT-2023</strain>
        <tissue evidence="1">Liver</tissue>
    </source>
</reference>
<dbReference type="Proteomes" id="UP001558613">
    <property type="component" value="Unassembled WGS sequence"/>
</dbReference>
<evidence type="ECO:0000313" key="1">
    <source>
        <dbReference type="EMBL" id="KAL1254322.1"/>
    </source>
</evidence>
<dbReference type="PANTHER" id="PTHR47331">
    <property type="entry name" value="PHD-TYPE DOMAIN-CONTAINING PROTEIN"/>
    <property type="match status" value="1"/>
</dbReference>
<proteinExistence type="predicted"/>
<accession>A0ABR3LRT0</accession>
<gene>
    <name evidence="1" type="ORF">QQF64_016551</name>
</gene>
<name>A0ABR3LRT0_9TELE</name>
<dbReference type="PANTHER" id="PTHR47331:SF7">
    <property type="match status" value="1"/>
</dbReference>
<evidence type="ECO:0000313" key="2">
    <source>
        <dbReference type="Proteomes" id="UP001558613"/>
    </source>
</evidence>